<reference evidence="1" key="1">
    <citation type="journal article" date="2022" name="Microbiol. Spectr.">
        <title>Optimizing Conditions in the Acid Tolerance Test for Potential Probiotics Using Response Surface Methodology.</title>
        <authorList>
            <person name="Ko H.I."/>
            <person name="Jeong C.H."/>
            <person name="Hong S.W."/>
            <person name="Eun J.B."/>
            <person name="Kim T.W."/>
        </authorList>
    </citation>
    <scope>NUCLEOTIDE SEQUENCE</scope>
    <source>
        <strain evidence="1">KCKM 0438</strain>
    </source>
</reference>
<accession>A0AAX4A6B9</accession>
<reference evidence="1" key="2">
    <citation type="submission" date="2023-09" db="EMBL/GenBank/DDBJ databases">
        <authorList>
            <person name="Kim T.W."/>
        </authorList>
    </citation>
    <scope>NUCLEOTIDE SEQUENCE</scope>
    <source>
        <strain evidence="1">KCKM 0438</strain>
    </source>
</reference>
<evidence type="ECO:0000313" key="2">
    <source>
        <dbReference type="Proteomes" id="UP001254658"/>
    </source>
</evidence>
<protein>
    <submittedName>
        <fullName evidence="1">Uncharacterized protein</fullName>
    </submittedName>
</protein>
<gene>
    <name evidence="1" type="ORF">RF668_07690</name>
</gene>
<evidence type="ECO:0000313" key="1">
    <source>
        <dbReference type="EMBL" id="WMX69779.1"/>
    </source>
</evidence>
<sequence length="271" mass="32035">MNLNNFRFYSSENNSLNSGILKTIKDLVVLNRGAFELANHFFYTVPDNQQDIKEIKQKLEKVKVRVELDLEFDELDNEFDTKIVDKLIGELTKLFSLDNQLFTKIRNDYIEAIIFFWKTRSGKYSKVFHEPEISYKRKKCFSKGEYSNIKCDVVYCSTSRVDKSIEMYECKTTMKVFIKYFFKNFSNTTSPSALKNIRSSRRKQAYLSAFYNLFSSKFKKEDLHSYQVAYVTLAPQNQIKYKNEEIKKIGPINIITREKLSSLYQTIINHQ</sequence>
<dbReference type="AlphaFoldDB" id="A0AAX4A6B9"/>
<dbReference type="Proteomes" id="UP001254658">
    <property type="component" value="Chromosome"/>
</dbReference>
<name>A0AAX4A6B9_LACLC</name>
<dbReference type="RefSeq" id="WP_309558498.1">
    <property type="nucleotide sequence ID" value="NZ_CP133787.1"/>
</dbReference>
<proteinExistence type="predicted"/>
<organism evidence="1 2">
    <name type="scientific">Lactococcus lactis subsp. cremoris</name>
    <name type="common">Streptococcus cremoris</name>
    <dbReference type="NCBI Taxonomy" id="1359"/>
    <lineage>
        <taxon>Bacteria</taxon>
        <taxon>Bacillati</taxon>
        <taxon>Bacillota</taxon>
        <taxon>Bacilli</taxon>
        <taxon>Lactobacillales</taxon>
        <taxon>Streptococcaceae</taxon>
        <taxon>Lactococcus</taxon>
    </lineage>
</organism>
<dbReference type="EMBL" id="CP133787">
    <property type="protein sequence ID" value="WMX69779.1"/>
    <property type="molecule type" value="Genomic_DNA"/>
</dbReference>